<reference evidence="5 6" key="1">
    <citation type="submission" date="2019-03" db="EMBL/GenBank/DDBJ databases">
        <title>Draft genome sequences of novel Actinobacteria.</title>
        <authorList>
            <person name="Sahin N."/>
            <person name="Ay H."/>
            <person name="Saygin H."/>
        </authorList>
    </citation>
    <scope>NUCLEOTIDE SEQUENCE [LARGE SCALE GENOMIC DNA]</scope>
    <source>
        <strain evidence="5 6">KC310</strain>
    </source>
</reference>
<dbReference type="SMART" id="SM00062">
    <property type="entry name" value="PBPb"/>
    <property type="match status" value="1"/>
</dbReference>
<dbReference type="AlphaFoldDB" id="A0A4R4UQA9"/>
<evidence type="ECO:0000256" key="1">
    <source>
        <dbReference type="ARBA" id="ARBA00022729"/>
    </source>
</evidence>
<dbReference type="Pfam" id="PF00497">
    <property type="entry name" value="SBP_bac_3"/>
    <property type="match status" value="1"/>
</dbReference>
<feature type="signal peptide" evidence="2">
    <location>
        <begin position="1"/>
        <end position="23"/>
    </location>
</feature>
<dbReference type="PANTHER" id="PTHR35936">
    <property type="entry name" value="MEMBRANE-BOUND LYTIC MUREIN TRANSGLYCOSYLASE F"/>
    <property type="match status" value="1"/>
</dbReference>
<dbReference type="SUPFAM" id="SSF53850">
    <property type="entry name" value="Periplasmic binding protein-like II"/>
    <property type="match status" value="1"/>
</dbReference>
<sequence>MRRIAILSLLSFTLVLTSCGSGATGAGEGHPSSLTKQEGTLLVGADIPYVPFAFGDPPDYDGMDMDLVHEIGRRLGLKVTIQKTPFDTIFRDVAQGRFDMVAASVLITPEREKKVDFSLPYFNADQSLMIKKGSGVTGTAMLTGKRVGAVLGGTGEKWAKANAKAQTVRTYDMVDDAFKALAAGQIDAVINDFPSSKYAVRSYKTLEVVENIATGEQYGLVFKPGSPLRGKVDGALRAMKGDGTYDRIYRKWFSEPAPADILAEAG</sequence>
<dbReference type="Proteomes" id="UP000295258">
    <property type="component" value="Unassembled WGS sequence"/>
</dbReference>
<dbReference type="GO" id="GO:0016020">
    <property type="term" value="C:membrane"/>
    <property type="evidence" value="ECO:0007669"/>
    <property type="project" value="InterPro"/>
</dbReference>
<dbReference type="CDD" id="cd13530">
    <property type="entry name" value="PBP2_peptides_like"/>
    <property type="match status" value="1"/>
</dbReference>
<protein>
    <submittedName>
        <fullName evidence="5">Amino acid ABC transporter substrate-binding protein</fullName>
    </submittedName>
</protein>
<dbReference type="Gene3D" id="3.40.190.10">
    <property type="entry name" value="Periplasmic binding protein-like II"/>
    <property type="match status" value="2"/>
</dbReference>
<comment type="caution">
    <text evidence="5">The sequence shown here is derived from an EMBL/GenBank/DDBJ whole genome shotgun (WGS) entry which is preliminary data.</text>
</comment>
<dbReference type="InterPro" id="IPR001638">
    <property type="entry name" value="Solute-binding_3/MltF_N"/>
</dbReference>
<dbReference type="GO" id="GO:0015276">
    <property type="term" value="F:ligand-gated monoatomic ion channel activity"/>
    <property type="evidence" value="ECO:0007669"/>
    <property type="project" value="InterPro"/>
</dbReference>
<keyword evidence="6" id="KW-1185">Reference proteome</keyword>
<feature type="chain" id="PRO_5038852831" evidence="2">
    <location>
        <begin position="24"/>
        <end position="266"/>
    </location>
</feature>
<dbReference type="SMART" id="SM00079">
    <property type="entry name" value="PBPe"/>
    <property type="match status" value="1"/>
</dbReference>
<gene>
    <name evidence="5" type="ORF">E1292_42580</name>
</gene>
<keyword evidence="1 2" id="KW-0732">Signal</keyword>
<dbReference type="InterPro" id="IPR001320">
    <property type="entry name" value="Iontro_rcpt_C"/>
</dbReference>
<evidence type="ECO:0000256" key="2">
    <source>
        <dbReference type="SAM" id="SignalP"/>
    </source>
</evidence>
<proteinExistence type="predicted"/>
<evidence type="ECO:0000259" key="4">
    <source>
        <dbReference type="SMART" id="SM00079"/>
    </source>
</evidence>
<dbReference type="PANTHER" id="PTHR35936:SF19">
    <property type="entry name" value="AMINO-ACID-BINDING PROTEIN YXEM-RELATED"/>
    <property type="match status" value="1"/>
</dbReference>
<feature type="domain" description="Ionotropic glutamate receptor C-terminal" evidence="4">
    <location>
        <begin position="40"/>
        <end position="255"/>
    </location>
</feature>
<evidence type="ECO:0000313" key="5">
    <source>
        <dbReference type="EMBL" id="TDC91432.1"/>
    </source>
</evidence>
<organism evidence="5 6">
    <name type="scientific">Nonomuraea deserti</name>
    <dbReference type="NCBI Taxonomy" id="1848322"/>
    <lineage>
        <taxon>Bacteria</taxon>
        <taxon>Bacillati</taxon>
        <taxon>Actinomycetota</taxon>
        <taxon>Actinomycetes</taxon>
        <taxon>Streptosporangiales</taxon>
        <taxon>Streptosporangiaceae</taxon>
        <taxon>Nonomuraea</taxon>
    </lineage>
</organism>
<evidence type="ECO:0000313" key="6">
    <source>
        <dbReference type="Proteomes" id="UP000295258"/>
    </source>
</evidence>
<feature type="domain" description="Solute-binding protein family 3/N-terminal" evidence="3">
    <location>
        <begin position="40"/>
        <end position="256"/>
    </location>
</feature>
<evidence type="ECO:0000259" key="3">
    <source>
        <dbReference type="SMART" id="SM00062"/>
    </source>
</evidence>
<name>A0A4R4UQA9_9ACTN</name>
<dbReference type="PROSITE" id="PS51257">
    <property type="entry name" value="PROKAR_LIPOPROTEIN"/>
    <property type="match status" value="1"/>
</dbReference>
<accession>A0A4R4UQA9</accession>
<dbReference type="EMBL" id="SMKO01000206">
    <property type="protein sequence ID" value="TDC91432.1"/>
    <property type="molecule type" value="Genomic_DNA"/>
</dbReference>
<dbReference type="RefSeq" id="WP_132605117.1">
    <property type="nucleotide sequence ID" value="NZ_SMKO01000206.1"/>
</dbReference>